<dbReference type="PANTHER" id="PTHR33279">
    <property type="entry name" value="SULFUR CARRIER PROTEIN YEDF-RELATED"/>
    <property type="match status" value="1"/>
</dbReference>
<evidence type="ECO:0000313" key="3">
    <source>
        <dbReference type="EMBL" id="SDD97100.1"/>
    </source>
</evidence>
<gene>
    <name evidence="3" type="ORF">SAMN05421538_103146</name>
</gene>
<dbReference type="Proteomes" id="UP000199344">
    <property type="component" value="Unassembled WGS sequence"/>
</dbReference>
<dbReference type="EMBL" id="FNAH01000003">
    <property type="protein sequence ID" value="SDD97100.1"/>
    <property type="molecule type" value="Genomic_DNA"/>
</dbReference>
<dbReference type="STRING" id="591205.SAMN05421538_103146"/>
<evidence type="ECO:0000259" key="2">
    <source>
        <dbReference type="PROSITE" id="PS01148"/>
    </source>
</evidence>
<dbReference type="AlphaFoldDB" id="A0A1G6Z394"/>
<dbReference type="RefSeq" id="WP_090522208.1">
    <property type="nucleotide sequence ID" value="NZ_FNAH01000003.1"/>
</dbReference>
<dbReference type="PANTHER" id="PTHR33279:SF6">
    <property type="entry name" value="SULFUR CARRIER PROTEIN YEDF-RELATED"/>
    <property type="match status" value="1"/>
</dbReference>
<keyword evidence="4" id="KW-1185">Reference proteome</keyword>
<evidence type="ECO:0000256" key="1">
    <source>
        <dbReference type="ARBA" id="ARBA00008984"/>
    </source>
</evidence>
<protein>
    <submittedName>
        <fullName evidence="3">tRNA 2-thiouridine synthesizing protein A</fullName>
    </submittedName>
</protein>
<dbReference type="Pfam" id="PF01206">
    <property type="entry name" value="TusA"/>
    <property type="match status" value="1"/>
</dbReference>
<dbReference type="InterPro" id="IPR001455">
    <property type="entry name" value="TusA-like"/>
</dbReference>
<reference evidence="3 4" key="1">
    <citation type="submission" date="2016-10" db="EMBL/GenBank/DDBJ databases">
        <authorList>
            <person name="de Groot N.N."/>
        </authorList>
    </citation>
    <scope>NUCLEOTIDE SEQUENCE [LARGE SCALE GENOMIC DNA]</scope>
    <source>
        <strain evidence="3 4">DSM 22220</strain>
    </source>
</reference>
<organism evidence="3 4">
    <name type="scientific">Paracoccus isoporae</name>
    <dbReference type="NCBI Taxonomy" id="591205"/>
    <lineage>
        <taxon>Bacteria</taxon>
        <taxon>Pseudomonadati</taxon>
        <taxon>Pseudomonadota</taxon>
        <taxon>Alphaproteobacteria</taxon>
        <taxon>Rhodobacterales</taxon>
        <taxon>Paracoccaceae</taxon>
        <taxon>Paracoccus</taxon>
    </lineage>
</organism>
<dbReference type="SUPFAM" id="SSF64307">
    <property type="entry name" value="SirA-like"/>
    <property type="match status" value="1"/>
</dbReference>
<comment type="similarity">
    <text evidence="1">Belongs to the sulfur carrier protein TusA family.</text>
</comment>
<evidence type="ECO:0000313" key="4">
    <source>
        <dbReference type="Proteomes" id="UP000199344"/>
    </source>
</evidence>
<accession>A0A1G6Z394</accession>
<dbReference type="InterPro" id="IPR036868">
    <property type="entry name" value="TusA-like_sf"/>
</dbReference>
<dbReference type="CDD" id="cd00291">
    <property type="entry name" value="SirA_YedF_YeeD"/>
    <property type="match status" value="1"/>
</dbReference>
<dbReference type="PROSITE" id="PS01148">
    <property type="entry name" value="UPF0033"/>
    <property type="match status" value="1"/>
</dbReference>
<name>A0A1G6Z394_9RHOB</name>
<sequence>MRGATVRPVSARHDGAAVTEIDARGLLCPLPVLRLRKALTGLPEGARVTLLATDRMAAIDVPHFCAEAGHRLIATETQPDGAMRFEVRRGAAFDCRADGG</sequence>
<proteinExistence type="inferred from homology"/>
<feature type="domain" description="UPF0033" evidence="2">
    <location>
        <begin position="21"/>
        <end position="45"/>
    </location>
</feature>
<dbReference type="OrthoDB" id="9797551at2"/>
<dbReference type="Gene3D" id="3.30.110.40">
    <property type="entry name" value="TusA-like domain"/>
    <property type="match status" value="1"/>
</dbReference>